<protein>
    <submittedName>
        <fullName evidence="1">Uncharacterized protein</fullName>
    </submittedName>
</protein>
<dbReference type="AlphaFoldDB" id="A0A226D7Q5"/>
<evidence type="ECO:0000313" key="1">
    <source>
        <dbReference type="EMBL" id="OXA41575.1"/>
    </source>
</evidence>
<sequence length="168" mass="18759">MATSWNPWPGPPYIWTPINHTTHLIGMTTKESGAIMFIKISNIVSVEGVERPLVTTTLPKVAFTTRRPYRQLHFGICHFQMELCAQEQETNNCFNLLPVVSASQPLRGEYQVCIPFDNPAPPNDIVTVRLQLPAGVRTSYPNGAPDWNNCYTAAPAQTFRNCADISIN</sequence>
<organism evidence="1 2">
    <name type="scientific">Folsomia candida</name>
    <name type="common">Springtail</name>
    <dbReference type="NCBI Taxonomy" id="158441"/>
    <lineage>
        <taxon>Eukaryota</taxon>
        <taxon>Metazoa</taxon>
        <taxon>Ecdysozoa</taxon>
        <taxon>Arthropoda</taxon>
        <taxon>Hexapoda</taxon>
        <taxon>Collembola</taxon>
        <taxon>Entomobryomorpha</taxon>
        <taxon>Isotomoidea</taxon>
        <taxon>Isotomidae</taxon>
        <taxon>Proisotominae</taxon>
        <taxon>Folsomia</taxon>
    </lineage>
</organism>
<comment type="caution">
    <text evidence="1">The sequence shown here is derived from an EMBL/GenBank/DDBJ whole genome shotgun (WGS) entry which is preliminary data.</text>
</comment>
<reference evidence="1 2" key="1">
    <citation type="submission" date="2015-12" db="EMBL/GenBank/DDBJ databases">
        <title>The genome of Folsomia candida.</title>
        <authorList>
            <person name="Faddeeva A."/>
            <person name="Derks M.F."/>
            <person name="Anvar Y."/>
            <person name="Smit S."/>
            <person name="Van Straalen N."/>
            <person name="Roelofs D."/>
        </authorList>
    </citation>
    <scope>NUCLEOTIDE SEQUENCE [LARGE SCALE GENOMIC DNA]</scope>
    <source>
        <strain evidence="1 2">VU population</strain>
        <tissue evidence="1">Whole body</tissue>
    </source>
</reference>
<dbReference type="OrthoDB" id="6159662at2759"/>
<accession>A0A226D7Q5</accession>
<dbReference type="EMBL" id="LNIX01000029">
    <property type="protein sequence ID" value="OXA41575.1"/>
    <property type="molecule type" value="Genomic_DNA"/>
</dbReference>
<dbReference type="Proteomes" id="UP000198287">
    <property type="component" value="Unassembled WGS sequence"/>
</dbReference>
<name>A0A226D7Q5_FOLCA</name>
<keyword evidence="2" id="KW-1185">Reference proteome</keyword>
<gene>
    <name evidence="1" type="ORF">Fcan01_23763</name>
</gene>
<evidence type="ECO:0000313" key="2">
    <source>
        <dbReference type="Proteomes" id="UP000198287"/>
    </source>
</evidence>
<proteinExistence type="predicted"/>